<organism evidence="2 3">
    <name type="scientific">Aphanomyces astaci</name>
    <name type="common">Crayfish plague agent</name>
    <dbReference type="NCBI Taxonomy" id="112090"/>
    <lineage>
        <taxon>Eukaryota</taxon>
        <taxon>Sar</taxon>
        <taxon>Stramenopiles</taxon>
        <taxon>Oomycota</taxon>
        <taxon>Saprolegniomycetes</taxon>
        <taxon>Saprolegniales</taxon>
        <taxon>Verrucalvaceae</taxon>
        <taxon>Aphanomyces</taxon>
    </lineage>
</organism>
<comment type="caution">
    <text evidence="2">The sequence shown here is derived from an EMBL/GenBank/DDBJ whole genome shotgun (WGS) entry which is preliminary data.</text>
</comment>
<feature type="region of interest" description="Disordered" evidence="1">
    <location>
        <begin position="34"/>
        <end position="60"/>
    </location>
</feature>
<evidence type="ECO:0000313" key="3">
    <source>
        <dbReference type="Proteomes" id="UP000275652"/>
    </source>
</evidence>
<evidence type="ECO:0000256" key="1">
    <source>
        <dbReference type="SAM" id="MobiDB-lite"/>
    </source>
</evidence>
<protein>
    <submittedName>
        <fullName evidence="2">Uncharacterized protein</fullName>
    </submittedName>
</protein>
<gene>
    <name evidence="2" type="ORF">DYB28_000843</name>
</gene>
<feature type="non-terminal residue" evidence="2">
    <location>
        <position position="1"/>
    </location>
</feature>
<name>A0A9X8E1V2_APHAT</name>
<reference evidence="2 3" key="1">
    <citation type="journal article" date="2018" name="J. Invertebr. Pathol.">
        <title>New genotyping method for the causative agent of crayfish plague (Aphanomyces astaci) based on whole genome data.</title>
        <authorList>
            <person name="Minardi D."/>
            <person name="Studholme D.J."/>
            <person name="van der Giezen M."/>
            <person name="Pretto T."/>
            <person name="Oidtmann B."/>
        </authorList>
    </citation>
    <scope>NUCLEOTIDE SEQUENCE [LARGE SCALE GENOMIC DNA]</scope>
    <source>
        <strain evidence="2 3">KB13</strain>
    </source>
</reference>
<dbReference type="Proteomes" id="UP000275652">
    <property type="component" value="Unassembled WGS sequence"/>
</dbReference>
<dbReference type="AlphaFoldDB" id="A0A9X8E1V2"/>
<evidence type="ECO:0000313" key="2">
    <source>
        <dbReference type="EMBL" id="RLO07994.1"/>
    </source>
</evidence>
<accession>A0A9X8E1V2</accession>
<proteinExistence type="predicted"/>
<dbReference type="EMBL" id="QUTI01022468">
    <property type="protein sequence ID" value="RLO07994.1"/>
    <property type="molecule type" value="Genomic_DNA"/>
</dbReference>
<sequence length="60" mass="6743">DNSNLLLEVNLQKFLALLRLFSYTKPPKRRVVEARGRMVTNKDQLPPASADAMDPAEMAT</sequence>